<sequence length="149" mass="16858">MDIVWLSNCHGIILSRETGYQLYCLADYTNSSLSKRGDKRDCGAPCHAMFFPEKERTVLRYWVGSWAAVCVASCLFTKLQFSVKLICNLVQTTLKLNVDVAILSPHSISNVVENRHALPKGERFPKPVILLLGQNQKKVNDEDIFMPKN</sequence>
<evidence type="ECO:0000313" key="2">
    <source>
        <dbReference type="Proteomes" id="UP000092445"/>
    </source>
</evidence>
<organism evidence="1 2">
    <name type="scientific">Glossina pallidipes</name>
    <name type="common">Tsetse fly</name>
    <dbReference type="NCBI Taxonomy" id="7398"/>
    <lineage>
        <taxon>Eukaryota</taxon>
        <taxon>Metazoa</taxon>
        <taxon>Ecdysozoa</taxon>
        <taxon>Arthropoda</taxon>
        <taxon>Hexapoda</taxon>
        <taxon>Insecta</taxon>
        <taxon>Pterygota</taxon>
        <taxon>Neoptera</taxon>
        <taxon>Endopterygota</taxon>
        <taxon>Diptera</taxon>
        <taxon>Brachycera</taxon>
        <taxon>Muscomorpha</taxon>
        <taxon>Hippoboscoidea</taxon>
        <taxon>Glossinidae</taxon>
        <taxon>Glossina</taxon>
    </lineage>
</organism>
<dbReference type="EnsemblMetazoa" id="GPAI035958-RA">
    <property type="protein sequence ID" value="GPAI035958-PA"/>
    <property type="gene ID" value="GPAI035958"/>
</dbReference>
<protein>
    <submittedName>
        <fullName evidence="1">Uncharacterized protein</fullName>
    </submittedName>
</protein>
<dbReference type="VEuPathDB" id="VectorBase:GPAI035958"/>
<evidence type="ECO:0000313" key="1">
    <source>
        <dbReference type="EnsemblMetazoa" id="GPAI035958-PA"/>
    </source>
</evidence>
<proteinExistence type="predicted"/>
<dbReference type="Gene3D" id="1.20.1070.10">
    <property type="entry name" value="Rhodopsin 7-helix transmembrane proteins"/>
    <property type="match status" value="1"/>
</dbReference>
<dbReference type="STRING" id="7398.A0A1B0A6N4"/>
<accession>A0A1B0A6N4</accession>
<dbReference type="Proteomes" id="UP000092445">
    <property type="component" value="Unassembled WGS sequence"/>
</dbReference>
<keyword evidence="2" id="KW-1185">Reference proteome</keyword>
<dbReference type="AlphaFoldDB" id="A0A1B0A6N4"/>
<name>A0A1B0A6N4_GLOPL</name>
<reference evidence="1" key="2">
    <citation type="submission" date="2020-05" db="UniProtKB">
        <authorList>
            <consortium name="EnsemblMetazoa"/>
        </authorList>
    </citation>
    <scope>IDENTIFICATION</scope>
    <source>
        <strain evidence="1">IAEA</strain>
    </source>
</reference>
<reference evidence="2" key="1">
    <citation type="submission" date="2014-03" db="EMBL/GenBank/DDBJ databases">
        <authorList>
            <person name="Aksoy S."/>
            <person name="Warren W."/>
            <person name="Wilson R.K."/>
        </authorList>
    </citation>
    <scope>NUCLEOTIDE SEQUENCE [LARGE SCALE GENOMIC DNA]</scope>
    <source>
        <strain evidence="2">IAEA</strain>
    </source>
</reference>